<keyword evidence="2" id="KW-1133">Transmembrane helix</keyword>
<dbReference type="Proteomes" id="UP000494363">
    <property type="component" value="Unassembled WGS sequence"/>
</dbReference>
<keyword evidence="4" id="KW-1185">Reference proteome</keyword>
<proteinExistence type="predicted"/>
<feature type="region of interest" description="Disordered" evidence="1">
    <location>
        <begin position="47"/>
        <end position="69"/>
    </location>
</feature>
<evidence type="ECO:0008006" key="5">
    <source>
        <dbReference type="Google" id="ProtNLM"/>
    </source>
</evidence>
<keyword evidence="2" id="KW-0472">Membrane</keyword>
<keyword evidence="2" id="KW-0812">Transmembrane</keyword>
<dbReference type="RefSeq" id="WP_175225756.1">
    <property type="nucleotide sequence ID" value="NZ_CADIKH010000005.1"/>
</dbReference>
<organism evidence="3 4">
    <name type="scientific">Paraburkholderia humisilvae</name>
    <dbReference type="NCBI Taxonomy" id="627669"/>
    <lineage>
        <taxon>Bacteria</taxon>
        <taxon>Pseudomonadati</taxon>
        <taxon>Pseudomonadota</taxon>
        <taxon>Betaproteobacteria</taxon>
        <taxon>Burkholderiales</taxon>
        <taxon>Burkholderiaceae</taxon>
        <taxon>Paraburkholderia</taxon>
    </lineage>
</organism>
<reference evidence="3 4" key="1">
    <citation type="submission" date="2020-04" db="EMBL/GenBank/DDBJ databases">
        <authorList>
            <person name="De Canck E."/>
        </authorList>
    </citation>
    <scope>NUCLEOTIDE SEQUENCE [LARGE SCALE GENOMIC DNA]</scope>
    <source>
        <strain evidence="3 4">LMG 29542</strain>
    </source>
</reference>
<gene>
    <name evidence="3" type="ORF">LMG29542_01430</name>
</gene>
<accession>A0A6J5DB72</accession>
<evidence type="ECO:0000256" key="2">
    <source>
        <dbReference type="SAM" id="Phobius"/>
    </source>
</evidence>
<dbReference type="AlphaFoldDB" id="A0A6J5DB72"/>
<sequence length="100" mass="11462">MTERERRVNLQLSALDDAHRVGRVSRDEYRLRRRRLLATLSDTTRATGRDTVRRPASAGQAPERAARPVSRWRQRMLSLGVLGVVCAGLALFYWLMLRTA</sequence>
<name>A0A6J5DB72_9BURK</name>
<evidence type="ECO:0000313" key="3">
    <source>
        <dbReference type="EMBL" id="CAB3751173.1"/>
    </source>
</evidence>
<protein>
    <recommendedName>
        <fullName evidence="5">SHOCT domain-containing protein</fullName>
    </recommendedName>
</protein>
<dbReference type="EMBL" id="CADIKH010000005">
    <property type="protein sequence ID" value="CAB3751173.1"/>
    <property type="molecule type" value="Genomic_DNA"/>
</dbReference>
<evidence type="ECO:0000313" key="4">
    <source>
        <dbReference type="Proteomes" id="UP000494363"/>
    </source>
</evidence>
<evidence type="ECO:0000256" key="1">
    <source>
        <dbReference type="SAM" id="MobiDB-lite"/>
    </source>
</evidence>
<feature type="transmembrane region" description="Helical" evidence="2">
    <location>
        <begin position="76"/>
        <end position="96"/>
    </location>
</feature>